<sequence>MRPLRFVLAVPHGANGQILPSIVATPGQVCSDVAALWCDSETPCHFLNRQCCLIGIAFSRTTYRRVRAAEELGLAPAEAEEAAKHLVANVWGGYVAILGDWSNGPMGVLVDPSGLLPVYLLSTSEHVILTSDPLLIAEAGGLETPVSYPALHAHLLRPEQRHRKTCLEGIDELAPGSLHLLARQGLQIRRIWHATDFLPRMPIPAFTDYAAQLKELGAAVLQSWSGMFGRASVAASGGVDSSFICAALAHSGERFDCVTLATPDPSGDERIYANRVAEWFGVRCVERIYDPAFYDPSRSSSRGLPRPARRSFQHILDALLVDAMADLGASVIYDGNGGDNLFCFLHSSAPVADRLAAEGLGTGVLRSLIDMCHITGCSVPTMVAAVLRRRLGKGTRESWPVDASLLTCGTDAAYSEPLVPWLSPLGISGSGKRDHMVLIMRAQNHIHGLAAGPPRFSPLMSQPLMEFCLGVPTWIWAHGGRNRALARAAFAQELPPAVLARTSKAGPDSFVRQIFALNRNSIAERLLDGLLAANGVIDRHAVEAALRTDERDDNSMFGRILDLLEAENWARSWTR</sequence>
<feature type="domain" description="Asparagine synthetase" evidence="1">
    <location>
        <begin position="458"/>
        <end position="570"/>
    </location>
</feature>
<dbReference type="SUPFAM" id="SSF52402">
    <property type="entry name" value="Adenine nucleotide alpha hydrolases-like"/>
    <property type="match status" value="1"/>
</dbReference>
<dbReference type="SUPFAM" id="SSF56235">
    <property type="entry name" value="N-terminal nucleophile aminohydrolases (Ntn hydrolases)"/>
    <property type="match status" value="1"/>
</dbReference>
<dbReference type="InterPro" id="IPR014729">
    <property type="entry name" value="Rossmann-like_a/b/a_fold"/>
</dbReference>
<reference evidence="2 3" key="1">
    <citation type="submission" date="2018-08" db="EMBL/GenBank/DDBJ databases">
        <title>Erythrobacter zhengii sp.nov., a bacterium isolated from deep-sea sediment.</title>
        <authorList>
            <person name="Fang C."/>
            <person name="Wu Y.-H."/>
            <person name="Sun C."/>
            <person name="Wang H."/>
            <person name="Cheng H."/>
            <person name="Meng F.-X."/>
            <person name="Wang C.-S."/>
            <person name="Xu X.-W."/>
        </authorList>
    </citation>
    <scope>NUCLEOTIDE SEQUENCE [LARGE SCALE GENOMIC DNA]</scope>
    <source>
        <strain evidence="2 3">CCTCC AB 2015396</strain>
    </source>
</reference>
<evidence type="ECO:0000313" key="3">
    <source>
        <dbReference type="Proteomes" id="UP000265366"/>
    </source>
</evidence>
<accession>A0A3A1P467</accession>
<gene>
    <name evidence="2" type="ORF">D2V17_09250</name>
</gene>
<comment type="caution">
    <text evidence="2">The sequence shown here is derived from an EMBL/GenBank/DDBJ whole genome shotgun (WGS) entry which is preliminary data.</text>
</comment>
<protein>
    <submittedName>
        <fullName evidence="2">Asparagine synthetase B family protein</fullName>
    </submittedName>
</protein>
<dbReference type="InterPro" id="IPR029055">
    <property type="entry name" value="Ntn_hydrolases_N"/>
</dbReference>
<evidence type="ECO:0000259" key="1">
    <source>
        <dbReference type="Pfam" id="PF00733"/>
    </source>
</evidence>
<dbReference type="EMBL" id="QXFM01000083">
    <property type="protein sequence ID" value="RIV86973.1"/>
    <property type="molecule type" value="Genomic_DNA"/>
</dbReference>
<organism evidence="2 3">
    <name type="scientific">Aurantiacibacter xanthus</name>
    <dbReference type="NCBI Taxonomy" id="1784712"/>
    <lineage>
        <taxon>Bacteria</taxon>
        <taxon>Pseudomonadati</taxon>
        <taxon>Pseudomonadota</taxon>
        <taxon>Alphaproteobacteria</taxon>
        <taxon>Sphingomonadales</taxon>
        <taxon>Erythrobacteraceae</taxon>
        <taxon>Aurantiacibacter</taxon>
    </lineage>
</organism>
<dbReference type="GO" id="GO:0006529">
    <property type="term" value="P:asparagine biosynthetic process"/>
    <property type="evidence" value="ECO:0007669"/>
    <property type="project" value="InterPro"/>
</dbReference>
<dbReference type="Pfam" id="PF00733">
    <property type="entry name" value="Asn_synthase"/>
    <property type="match status" value="2"/>
</dbReference>
<proteinExistence type="predicted"/>
<name>A0A3A1P467_9SPHN</name>
<keyword evidence="3" id="KW-1185">Reference proteome</keyword>
<dbReference type="Gene3D" id="3.40.50.620">
    <property type="entry name" value="HUPs"/>
    <property type="match status" value="1"/>
</dbReference>
<dbReference type="OrthoDB" id="7053173at2"/>
<dbReference type="GO" id="GO:0004066">
    <property type="term" value="F:asparagine synthase (glutamine-hydrolyzing) activity"/>
    <property type="evidence" value="ECO:0007669"/>
    <property type="project" value="InterPro"/>
</dbReference>
<dbReference type="Proteomes" id="UP000265366">
    <property type="component" value="Unassembled WGS sequence"/>
</dbReference>
<evidence type="ECO:0000313" key="2">
    <source>
        <dbReference type="EMBL" id="RIV86973.1"/>
    </source>
</evidence>
<dbReference type="AlphaFoldDB" id="A0A3A1P467"/>
<feature type="domain" description="Asparagine synthetase" evidence="1">
    <location>
        <begin position="236"/>
        <end position="343"/>
    </location>
</feature>
<dbReference type="InterPro" id="IPR001962">
    <property type="entry name" value="Asn_synthase"/>
</dbReference>